<dbReference type="GO" id="GO:0000049">
    <property type="term" value="F:tRNA binding"/>
    <property type="evidence" value="ECO:0007669"/>
    <property type="project" value="InterPro"/>
</dbReference>
<dbReference type="Pfam" id="PF19269">
    <property type="entry name" value="Anticodon_2"/>
    <property type="match status" value="1"/>
</dbReference>
<dbReference type="PANTHER" id="PTHR43311">
    <property type="entry name" value="GLUTAMATE--TRNA LIGASE"/>
    <property type="match status" value="1"/>
</dbReference>
<dbReference type="AlphaFoldDB" id="A0A2N3IH87"/>
<dbReference type="InterPro" id="IPR033910">
    <property type="entry name" value="GluRS_core"/>
</dbReference>
<dbReference type="SUPFAM" id="SSF52374">
    <property type="entry name" value="Nucleotidylyl transferase"/>
    <property type="match status" value="1"/>
</dbReference>
<dbReference type="GO" id="GO:0005829">
    <property type="term" value="C:cytosol"/>
    <property type="evidence" value="ECO:0007669"/>
    <property type="project" value="TreeGrafter"/>
</dbReference>
<dbReference type="InterPro" id="IPR000924">
    <property type="entry name" value="Glu/Gln-tRNA-synth"/>
</dbReference>
<evidence type="ECO:0000256" key="1">
    <source>
        <dbReference type="ARBA" id="ARBA00007894"/>
    </source>
</evidence>
<name>A0A2N3IH87_9BACT</name>
<keyword evidence="12" id="KW-1185">Reference proteome</keyword>
<dbReference type="RefSeq" id="WP_101358592.1">
    <property type="nucleotide sequence ID" value="NZ_NKXO01000018.1"/>
</dbReference>
<keyword evidence="5 8" id="KW-0067">ATP-binding</keyword>
<dbReference type="EMBL" id="NKXO01000018">
    <property type="protein sequence ID" value="PKQ69651.1"/>
    <property type="molecule type" value="Genomic_DNA"/>
</dbReference>
<dbReference type="Proteomes" id="UP000233387">
    <property type="component" value="Unassembled WGS sequence"/>
</dbReference>
<comment type="catalytic activity">
    <reaction evidence="8">
        <text>tRNA(Glu) + L-glutamate + ATP = L-glutamyl-tRNA(Glu) + AMP + diphosphate</text>
        <dbReference type="Rhea" id="RHEA:23540"/>
        <dbReference type="Rhea" id="RHEA-COMP:9663"/>
        <dbReference type="Rhea" id="RHEA-COMP:9680"/>
        <dbReference type="ChEBI" id="CHEBI:29985"/>
        <dbReference type="ChEBI" id="CHEBI:30616"/>
        <dbReference type="ChEBI" id="CHEBI:33019"/>
        <dbReference type="ChEBI" id="CHEBI:78442"/>
        <dbReference type="ChEBI" id="CHEBI:78520"/>
        <dbReference type="ChEBI" id="CHEBI:456215"/>
        <dbReference type="EC" id="6.1.1.17"/>
    </reaction>
</comment>
<dbReference type="EC" id="6.1.1.17" evidence="8"/>
<dbReference type="InterPro" id="IPR045462">
    <property type="entry name" value="aa-tRNA-synth_I_cd-bd"/>
</dbReference>
<feature type="binding site" evidence="8">
    <location>
        <position position="274"/>
    </location>
    <ligand>
        <name>ATP</name>
        <dbReference type="ChEBI" id="CHEBI:30616"/>
    </ligand>
</feature>
<evidence type="ECO:0000259" key="10">
    <source>
        <dbReference type="Pfam" id="PF19269"/>
    </source>
</evidence>
<feature type="domain" description="Glutamyl/glutaminyl-tRNA synthetase class Ib catalytic" evidence="9">
    <location>
        <begin position="4"/>
        <end position="351"/>
    </location>
</feature>
<dbReference type="PRINTS" id="PR00987">
    <property type="entry name" value="TRNASYNTHGLU"/>
</dbReference>
<dbReference type="Gene3D" id="1.10.10.350">
    <property type="match status" value="1"/>
</dbReference>
<dbReference type="HAMAP" id="MF_00022">
    <property type="entry name" value="Glu_tRNA_synth_type1"/>
    <property type="match status" value="1"/>
</dbReference>
<dbReference type="GO" id="GO:0008270">
    <property type="term" value="F:zinc ion binding"/>
    <property type="evidence" value="ECO:0007669"/>
    <property type="project" value="InterPro"/>
</dbReference>
<comment type="similarity">
    <text evidence="1 8">Belongs to the class-I aminoacyl-tRNA synthetase family. Glutamate--tRNA ligase type 1 subfamily.</text>
</comment>
<comment type="subunit">
    <text evidence="8">Monomer.</text>
</comment>
<dbReference type="InterPro" id="IPR001412">
    <property type="entry name" value="aa-tRNA-synth_I_CS"/>
</dbReference>
<dbReference type="InterPro" id="IPR008925">
    <property type="entry name" value="aa_tRNA-synth_I_cd-bd_sf"/>
</dbReference>
<keyword evidence="7 8" id="KW-0030">Aminoacyl-tRNA synthetase</keyword>
<evidence type="ECO:0000256" key="3">
    <source>
        <dbReference type="ARBA" id="ARBA00022598"/>
    </source>
</evidence>
<accession>A0A2N3IH87</accession>
<evidence type="ECO:0000259" key="9">
    <source>
        <dbReference type="Pfam" id="PF00749"/>
    </source>
</evidence>
<dbReference type="InterPro" id="IPR020058">
    <property type="entry name" value="Glu/Gln-tRNA-synth_Ib_cat-dom"/>
</dbReference>
<dbReference type="NCBIfam" id="TIGR00464">
    <property type="entry name" value="gltX_bact"/>
    <property type="match status" value="1"/>
</dbReference>
<evidence type="ECO:0000313" key="12">
    <source>
        <dbReference type="Proteomes" id="UP000233387"/>
    </source>
</evidence>
<dbReference type="GO" id="GO:0006424">
    <property type="term" value="P:glutamyl-tRNA aminoacylation"/>
    <property type="evidence" value="ECO:0007669"/>
    <property type="project" value="UniProtKB-UniRule"/>
</dbReference>
<protein>
    <recommendedName>
        <fullName evidence="8">Glutamate--tRNA ligase</fullName>
        <ecNumber evidence="8">6.1.1.17</ecNumber>
    </recommendedName>
    <alternativeName>
        <fullName evidence="8">Glutamyl-tRNA synthetase</fullName>
        <shortName evidence="8">GluRS</shortName>
    </alternativeName>
</protein>
<dbReference type="SUPFAM" id="SSF48163">
    <property type="entry name" value="An anticodon-binding domain of class I aminoacyl-tRNA synthetases"/>
    <property type="match status" value="1"/>
</dbReference>
<dbReference type="InterPro" id="IPR014729">
    <property type="entry name" value="Rossmann-like_a/b/a_fold"/>
</dbReference>
<evidence type="ECO:0000256" key="2">
    <source>
        <dbReference type="ARBA" id="ARBA00022490"/>
    </source>
</evidence>
<comment type="caution">
    <text evidence="8">Lacks conserved residue(s) required for the propagation of feature annotation.</text>
</comment>
<keyword evidence="2 8" id="KW-0963">Cytoplasm</keyword>
<dbReference type="InterPro" id="IPR049940">
    <property type="entry name" value="GluQ/Sye"/>
</dbReference>
<evidence type="ECO:0000256" key="5">
    <source>
        <dbReference type="ARBA" id="ARBA00022840"/>
    </source>
</evidence>
<feature type="short sequence motif" description="'KMSKS' region" evidence="8">
    <location>
        <begin position="271"/>
        <end position="275"/>
    </location>
</feature>
<keyword evidence="3 8" id="KW-0436">Ligase</keyword>
<evidence type="ECO:0000256" key="8">
    <source>
        <dbReference type="HAMAP-Rule" id="MF_00022"/>
    </source>
</evidence>
<dbReference type="Gene3D" id="3.40.50.620">
    <property type="entry name" value="HUPs"/>
    <property type="match status" value="1"/>
</dbReference>
<keyword evidence="4 8" id="KW-0547">Nucleotide-binding</keyword>
<organism evidence="11 12">
    <name type="scientific">Raineya orbicola</name>
    <dbReference type="NCBI Taxonomy" id="2016530"/>
    <lineage>
        <taxon>Bacteria</taxon>
        <taxon>Pseudomonadati</taxon>
        <taxon>Bacteroidota</taxon>
        <taxon>Cytophagia</taxon>
        <taxon>Cytophagales</taxon>
        <taxon>Raineyaceae</taxon>
        <taxon>Raineya</taxon>
    </lineage>
</organism>
<dbReference type="CDD" id="cd00808">
    <property type="entry name" value="GluRS_core"/>
    <property type="match status" value="1"/>
</dbReference>
<dbReference type="FunFam" id="3.40.50.620:FF:000127">
    <property type="entry name" value="Glutamate--tRNA ligase"/>
    <property type="match status" value="1"/>
</dbReference>
<dbReference type="OrthoDB" id="9807503at2"/>
<dbReference type="InterPro" id="IPR020751">
    <property type="entry name" value="aa-tRNA-synth_I_codon-bd_sub2"/>
</dbReference>
<comment type="function">
    <text evidence="8">Catalyzes the attachment of glutamate to tRNA(Glu) in a two-step reaction: glutamate is first activated by ATP to form Glu-AMP and then transferred to the acceptor end of tRNA(Glu).</text>
</comment>
<feature type="short sequence motif" description="'HIGH' region" evidence="8">
    <location>
        <begin position="10"/>
        <end position="20"/>
    </location>
</feature>
<evidence type="ECO:0000313" key="11">
    <source>
        <dbReference type="EMBL" id="PKQ69651.1"/>
    </source>
</evidence>
<dbReference type="InterPro" id="IPR004527">
    <property type="entry name" value="Glu-tRNA-ligase_bac/mito"/>
</dbReference>
<proteinExistence type="inferred from homology"/>
<evidence type="ECO:0000256" key="4">
    <source>
        <dbReference type="ARBA" id="ARBA00022741"/>
    </source>
</evidence>
<sequence>MKPVRVRFAPSPTGGLHIGGVRTALYNYLLAKQTGGTFIIRIEDTDQTRYVEGAEEYIIEALRWVGIEADESPEKGGKHAPYRQSERKAIYQEYVKKLIENGSAYYAFDTEEELEAMRQRLEAAKAKSTSYNMVSRMQMKNSLTLPADEVERRLQNGEPYVIRLKVPAKQTIRFKDLIRGWVAVESATLDDKVLLKSDGMPTYHLANVVDDHLMEITHVIRGEEWLPSAPFHVLLYQMFGWEHPEFAHLPLILKPDLKDAKGKIIQENHGKLSKRDAEAMGFPIFPLTWQGSIGYREAGYLPEAIINFLALLGWNPGTNQEIFSMQELIQLFSVERIGKSGSKFEIEKAKWFNQQYLRMKSGKELLKYLTEGLQKAGIDYAKYNEDQLISICEVMKERATFPDDIWREARYFFEKPAVYDENVIKQKWNEQTAEVIASLKEKFSQESDFTGEKAKEALHQEAEKRGLKMGQVMPVLRVTLTGVGAGPDLASIMQILGKNEVVERLENALKSISLPQQ</sequence>
<reference evidence="11 12" key="1">
    <citation type="submission" date="2017-06" db="EMBL/GenBank/DDBJ databases">
        <title>Raineya orbicola gen. nov., sp. nov. a slightly thermophilic bacterium of the phylum Bacteroidetes and the description of Raineyaceae fam. nov.</title>
        <authorList>
            <person name="Albuquerque L."/>
            <person name="Polonia A.R.M."/>
            <person name="Barroso C."/>
            <person name="Froufe H.J.C."/>
            <person name="Lage O."/>
            <person name="Lobo-Da-Cunha A."/>
            <person name="Egas C."/>
            <person name="Da Costa M.S."/>
        </authorList>
    </citation>
    <scope>NUCLEOTIDE SEQUENCE [LARGE SCALE GENOMIC DNA]</scope>
    <source>
        <strain evidence="11 12">SPSPC-11</strain>
    </source>
</reference>
<dbReference type="PROSITE" id="PS00178">
    <property type="entry name" value="AA_TRNA_LIGASE_I"/>
    <property type="match status" value="1"/>
</dbReference>
<dbReference type="PANTHER" id="PTHR43311:SF2">
    <property type="entry name" value="GLUTAMATE--TRNA LIGASE, MITOCHONDRIAL-RELATED"/>
    <property type="match status" value="1"/>
</dbReference>
<dbReference type="Pfam" id="PF00749">
    <property type="entry name" value="tRNA-synt_1c"/>
    <property type="match status" value="1"/>
</dbReference>
<feature type="domain" description="Aminoacyl-tRNA synthetase class I anticodon-binding" evidence="10">
    <location>
        <begin position="373"/>
        <end position="509"/>
    </location>
</feature>
<keyword evidence="6 8" id="KW-0648">Protein biosynthesis</keyword>
<comment type="subcellular location">
    <subcellularLocation>
        <location evidence="8">Cytoplasm</location>
    </subcellularLocation>
</comment>
<dbReference type="GO" id="GO:0005524">
    <property type="term" value="F:ATP binding"/>
    <property type="evidence" value="ECO:0007669"/>
    <property type="project" value="UniProtKB-UniRule"/>
</dbReference>
<comment type="caution">
    <text evidence="11">The sequence shown here is derived from an EMBL/GenBank/DDBJ whole genome shotgun (WGS) entry which is preliminary data.</text>
</comment>
<gene>
    <name evidence="8" type="primary">gltX</name>
    <name evidence="11" type="ORF">Rain11_1323</name>
</gene>
<dbReference type="GO" id="GO:0004818">
    <property type="term" value="F:glutamate-tRNA ligase activity"/>
    <property type="evidence" value="ECO:0007669"/>
    <property type="project" value="UniProtKB-UniRule"/>
</dbReference>
<evidence type="ECO:0000256" key="7">
    <source>
        <dbReference type="ARBA" id="ARBA00023146"/>
    </source>
</evidence>
<evidence type="ECO:0000256" key="6">
    <source>
        <dbReference type="ARBA" id="ARBA00022917"/>
    </source>
</evidence>